<dbReference type="Pfam" id="PF23622">
    <property type="entry name" value="LRR_At1g61320_AtMIF1"/>
    <property type="match status" value="1"/>
</dbReference>
<dbReference type="SMART" id="SM00220">
    <property type="entry name" value="S_TKc"/>
    <property type="match status" value="1"/>
</dbReference>
<proteinExistence type="predicted"/>
<dbReference type="InterPro" id="IPR008271">
    <property type="entry name" value="Ser/Thr_kinase_AS"/>
</dbReference>
<dbReference type="PROSITE" id="PS51710">
    <property type="entry name" value="G_OBG"/>
    <property type="match status" value="1"/>
</dbReference>
<dbReference type="InterPro" id="IPR001810">
    <property type="entry name" value="F-box_dom"/>
</dbReference>
<dbReference type="Pfam" id="PF01926">
    <property type="entry name" value="MMR_HSR1"/>
    <property type="match status" value="1"/>
</dbReference>
<keyword evidence="6" id="KW-1185">Reference proteome</keyword>
<dbReference type="InterPro" id="IPR003439">
    <property type="entry name" value="ABC_transporter-like_ATP-bd"/>
</dbReference>
<evidence type="ECO:0000313" key="5">
    <source>
        <dbReference type="EMBL" id="KAG6745216.1"/>
    </source>
</evidence>
<dbReference type="SMART" id="SM00382">
    <property type="entry name" value="AAA"/>
    <property type="match status" value="1"/>
</dbReference>
<dbReference type="Proteomes" id="UP000886885">
    <property type="component" value="Chromosome 16A"/>
</dbReference>
<evidence type="ECO:0000259" key="4">
    <source>
        <dbReference type="PROSITE" id="PS51710"/>
    </source>
</evidence>
<dbReference type="InterPro" id="IPR006073">
    <property type="entry name" value="GTP-bd"/>
</dbReference>
<gene>
    <name evidence="5" type="ORF">POTOM_051861</name>
</gene>
<dbReference type="Pfam" id="PF00069">
    <property type="entry name" value="Pkinase"/>
    <property type="match status" value="1"/>
</dbReference>
<protein>
    <submittedName>
        <fullName evidence="5">Uncharacterized protein</fullName>
    </submittedName>
</protein>
<dbReference type="PANTHER" id="PTHR34145">
    <property type="entry name" value="OS02G0105600 PROTEIN"/>
    <property type="match status" value="1"/>
</dbReference>
<dbReference type="GO" id="GO:0016887">
    <property type="term" value="F:ATP hydrolysis activity"/>
    <property type="evidence" value="ECO:0007669"/>
    <property type="project" value="InterPro"/>
</dbReference>
<evidence type="ECO:0000259" key="3">
    <source>
        <dbReference type="PROSITE" id="PS50893"/>
    </source>
</evidence>
<dbReference type="GO" id="GO:0005524">
    <property type="term" value="F:ATP binding"/>
    <property type="evidence" value="ECO:0007669"/>
    <property type="project" value="InterPro"/>
</dbReference>
<organism evidence="5 6">
    <name type="scientific">Populus tomentosa</name>
    <name type="common">Chinese white poplar</name>
    <dbReference type="NCBI Taxonomy" id="118781"/>
    <lineage>
        <taxon>Eukaryota</taxon>
        <taxon>Viridiplantae</taxon>
        <taxon>Streptophyta</taxon>
        <taxon>Embryophyta</taxon>
        <taxon>Tracheophyta</taxon>
        <taxon>Spermatophyta</taxon>
        <taxon>Magnoliopsida</taxon>
        <taxon>eudicotyledons</taxon>
        <taxon>Gunneridae</taxon>
        <taxon>Pentapetalae</taxon>
        <taxon>rosids</taxon>
        <taxon>fabids</taxon>
        <taxon>Malpighiales</taxon>
        <taxon>Salicaceae</taxon>
        <taxon>Saliceae</taxon>
        <taxon>Populus</taxon>
    </lineage>
</organism>
<dbReference type="AlphaFoldDB" id="A0A8X7Y6U6"/>
<feature type="domain" description="ABC transporter" evidence="3">
    <location>
        <begin position="180"/>
        <end position="422"/>
    </location>
</feature>
<dbReference type="PANTHER" id="PTHR34145:SF28">
    <property type="entry name" value="F-BOX DOMAIN-CONTAINING PROTEIN"/>
    <property type="match status" value="1"/>
</dbReference>
<dbReference type="InterPro" id="IPR000719">
    <property type="entry name" value="Prot_kinase_dom"/>
</dbReference>
<accession>A0A8X7Y6U6</accession>
<reference evidence="5" key="1">
    <citation type="journal article" date="2020" name="bioRxiv">
        <title>Hybrid origin of Populus tomentosa Carr. identified through genome sequencing and phylogenomic analysis.</title>
        <authorList>
            <person name="An X."/>
            <person name="Gao K."/>
            <person name="Chen Z."/>
            <person name="Li J."/>
            <person name="Yang X."/>
            <person name="Yang X."/>
            <person name="Zhou J."/>
            <person name="Guo T."/>
            <person name="Zhao T."/>
            <person name="Huang S."/>
            <person name="Miao D."/>
            <person name="Khan W.U."/>
            <person name="Rao P."/>
            <person name="Ye M."/>
            <person name="Lei B."/>
            <person name="Liao W."/>
            <person name="Wang J."/>
            <person name="Ji L."/>
            <person name="Li Y."/>
            <person name="Guo B."/>
            <person name="Mustafa N.S."/>
            <person name="Li S."/>
            <person name="Yun Q."/>
            <person name="Keller S.R."/>
            <person name="Mao J."/>
            <person name="Zhang R."/>
            <person name="Strauss S.H."/>
        </authorList>
    </citation>
    <scope>NUCLEOTIDE SEQUENCE</scope>
    <source>
        <strain evidence="5">GM15</strain>
        <tissue evidence="5">Leaf</tissue>
    </source>
</reference>
<dbReference type="GO" id="GO:0005525">
    <property type="term" value="F:GTP binding"/>
    <property type="evidence" value="ECO:0007669"/>
    <property type="project" value="InterPro"/>
</dbReference>
<comment type="caution">
    <text evidence="5">The sequence shown here is derived from an EMBL/GenBank/DDBJ whole genome shotgun (WGS) entry which is preliminary data.</text>
</comment>
<evidence type="ECO:0000256" key="1">
    <source>
        <dbReference type="ARBA" id="ARBA00022741"/>
    </source>
</evidence>
<dbReference type="Pfam" id="PF00646">
    <property type="entry name" value="F-box"/>
    <property type="match status" value="1"/>
</dbReference>
<dbReference type="PROSITE" id="PS50011">
    <property type="entry name" value="PROTEIN_KINASE_DOM"/>
    <property type="match status" value="1"/>
</dbReference>
<dbReference type="InterPro" id="IPR031167">
    <property type="entry name" value="G_OBG"/>
</dbReference>
<dbReference type="Pfam" id="PF00005">
    <property type="entry name" value="ABC_tran"/>
    <property type="match status" value="1"/>
</dbReference>
<sequence length="890" mass="100853">MSIPAENFLFCTIEPNEARVNIPDERFEWLCQLFKLKSEVSAFLEIHDIGGLVRGAHAGQGLGNSFLSHIRAVDGIFHVLRAFEDPDIIHVDDIVDPVRDLEVISAELRLKDIEFIERSIEDVEKSMKRSNDKQLKIEMEMCQRVRLWFCSSFAMVNKGLLAYLFSNNYWLVICEQVGDVELDDVWFAYPSRPNHMGITLKLQPGSKVALVGSSSGGKTTITNLIERFYDPIKGKVLLNGVPLVEISHEHLHRKVVRNRVAITRAVLMNPRILLLDKVTSALDAESEYLVQAEITKRLSKGDLSALRLVFELFSFNIRELLGAGSLQFKDLDKILSGTSYCHNLEILHRDLKPENMLISREKLMLSDFGSTWGFIHSNTTLSSQVKNKTLHLAAIVNAPNISQGSLLGMARGNDGNEHDLFSLRVPIMLHKKSRPNEQLLVGYKIQSLARAFNLSNREKILFVLMEDRISELSDDILSFILSFMTMRDAVKTRLLSHRWRYLSPPLSHLQFDVFTLFGTHGESSSKFIAAVDQVLLACRGPKIGTLKVRFGLGDDYAFHVDRWVSFSSAMQVEKIAFNFSCSPESCGSYNFPCHILPTDEASHLKHLCLVSCTLRLSPEFTSQLNPLRTLDLDCVPLDQSSLDIITSACPKLTLLRMIECGLPKIVCIHGQLLCLKTLIIHDSLISVELKSINLEIFEFFGRPRKLTFVDVQHLKKALVWSLFIYRRTSPICNALAKDLPQLQFLSLIVKDEVLPLPATSPKFISLKQLDLLIRPFIGSDLLTVIYMLNASPLLEILQLKIGHEGEGRSNGERREYSRHTHSHLKQVKMEGFRDKWNAMELAIYLLKNTIALERMVVVVSDSTLQMDLRQRVNNLLQKEKGNSTAELIIL</sequence>
<feature type="domain" description="Protein kinase" evidence="2">
    <location>
        <begin position="205"/>
        <end position="500"/>
    </location>
</feature>
<dbReference type="InterPro" id="IPR053772">
    <property type="entry name" value="At1g61320/At1g61330-like"/>
</dbReference>
<dbReference type="GO" id="GO:0004672">
    <property type="term" value="F:protein kinase activity"/>
    <property type="evidence" value="ECO:0007669"/>
    <property type="project" value="InterPro"/>
</dbReference>
<dbReference type="PROSITE" id="PS50893">
    <property type="entry name" value="ABC_TRANSPORTER_2"/>
    <property type="match status" value="1"/>
</dbReference>
<dbReference type="CDD" id="cd03228">
    <property type="entry name" value="ABCC_MRP_Like"/>
    <property type="match status" value="1"/>
</dbReference>
<evidence type="ECO:0000313" key="6">
    <source>
        <dbReference type="Proteomes" id="UP000886885"/>
    </source>
</evidence>
<keyword evidence="1" id="KW-0547">Nucleotide-binding</keyword>
<feature type="domain" description="OBG-type G" evidence="4">
    <location>
        <begin position="1"/>
        <end position="173"/>
    </location>
</feature>
<dbReference type="EMBL" id="JAAWWB010000031">
    <property type="protein sequence ID" value="KAG6745216.1"/>
    <property type="molecule type" value="Genomic_DNA"/>
</dbReference>
<dbReference type="InterPro" id="IPR055357">
    <property type="entry name" value="LRR_At1g61320_AtMIF1"/>
</dbReference>
<dbReference type="PROSITE" id="PS00108">
    <property type="entry name" value="PROTEIN_KINASE_ST"/>
    <property type="match status" value="1"/>
</dbReference>
<evidence type="ECO:0000259" key="2">
    <source>
        <dbReference type="PROSITE" id="PS50011"/>
    </source>
</evidence>
<dbReference type="OrthoDB" id="1744980at2759"/>
<name>A0A8X7Y6U6_POPTO</name>
<dbReference type="InterPro" id="IPR003593">
    <property type="entry name" value="AAA+_ATPase"/>
</dbReference>